<feature type="domain" description="Reverse transcriptase RNase H-like" evidence="10">
    <location>
        <begin position="334"/>
        <end position="448"/>
    </location>
</feature>
<evidence type="ECO:0000256" key="4">
    <source>
        <dbReference type="ARBA" id="ARBA00022722"/>
    </source>
</evidence>
<dbReference type="PANTHER" id="PTHR33064">
    <property type="entry name" value="POL PROTEIN"/>
    <property type="match status" value="1"/>
</dbReference>
<evidence type="ECO:0000256" key="7">
    <source>
        <dbReference type="ARBA" id="ARBA00022801"/>
    </source>
</evidence>
<dbReference type="InterPro" id="IPR000477">
    <property type="entry name" value="RT_dom"/>
</dbReference>
<keyword evidence="8" id="KW-0695">RNA-directed DNA polymerase</keyword>
<dbReference type="GO" id="GO:0006508">
    <property type="term" value="P:proteolysis"/>
    <property type="evidence" value="ECO:0007669"/>
    <property type="project" value="UniProtKB-KW"/>
</dbReference>
<dbReference type="GO" id="GO:0004190">
    <property type="term" value="F:aspartic-type endopeptidase activity"/>
    <property type="evidence" value="ECO:0007669"/>
    <property type="project" value="UniProtKB-KW"/>
</dbReference>
<keyword evidence="5" id="KW-0064">Aspartyl protease</keyword>
<keyword evidence="1" id="KW-0645">Protease</keyword>
<evidence type="ECO:0000259" key="9">
    <source>
        <dbReference type="Pfam" id="PF00078"/>
    </source>
</evidence>
<sequence length="850" mass="95210">MMCEHEVLLNLELVTIAGPVSIRSVPCLILAGEGEEFLLGRDALKELGIDIDHQPLLGAEEDGFPVGDGLPNEQDVHDPRKVIDRLVAQAVSEGLPANHVEAVRSVLTKYPDIWSEAIGPVPPAHVEPLRVTLQDDAVPYRSPPRKYAPLQADFVREYVRTLVANGSVMKNNASRWASAVVPVRKPRSRDKFRMTIDYRPVNRVTIPFAGSMPTNATTTDASAGKKVFGSFDFTQGFWQLPLHEASRGIFSLNTEDGGFTPNRVPQGATDSALHFQGEMQRLLAPLILHSALRVGGRSRNALNVATVWAVPEQAAYEAMLSLVRDSALMASPNPDAELLVFTDASLSGYSSVVIQVVNWDPELPVAKQQHQMIICKGGTFKHNGLNWTIVEKEAHPIVKACQDLAYLLLRPRGFRLYCDHANLVYIFAPHDALKKHVRDRLQRWAMRLCGLHYTIEHIAGEDNIWADIISRWHTREVVRVAAVQTRSQRASPLAAISPLRPMSDAEFVFPTLDDIREAQHAAGQAKSHLQVTRKEEDGIVTVEDRPWILNRARELLARIFVLDAIVGRRNDADFVREINLEVVDEQLESLRRSLHGKRKDVVDEKERRRLQDMAAHKGSVVNFDVGDYVLWSRIDQRLPNNKLLGQWVGPFKIIEAKPRSFMIQHLISGREYDVHASRLKFCADSELNQTEAFLEWCWVSKTSAITALTRLWTAGNWLQYKDGVVLISGMLDRHDRNLILERSPCANRKSPWISMISRGKSKRYTGKCIVWGNVSTNIALKNGLRIPKSSNNGQSCARQRQMSFINTITKFGYTETKIAKDKTTAYSVVAAVRARFVAPAVDSSSDSLSS</sequence>
<keyword evidence="2" id="KW-0808">Transferase</keyword>
<evidence type="ECO:0000256" key="3">
    <source>
        <dbReference type="ARBA" id="ARBA00022695"/>
    </source>
</evidence>
<dbReference type="Proteomes" id="UP001165121">
    <property type="component" value="Unassembled WGS sequence"/>
</dbReference>
<reference evidence="11" key="1">
    <citation type="submission" date="2023-04" db="EMBL/GenBank/DDBJ databases">
        <title>Phytophthora fragariaefolia NBRC 109709.</title>
        <authorList>
            <person name="Ichikawa N."/>
            <person name="Sato H."/>
            <person name="Tonouchi N."/>
        </authorList>
    </citation>
    <scope>NUCLEOTIDE SEQUENCE</scope>
    <source>
        <strain evidence="11">NBRC 109709</strain>
    </source>
</reference>
<dbReference type="CDD" id="cd01647">
    <property type="entry name" value="RT_LTR"/>
    <property type="match status" value="1"/>
</dbReference>
<dbReference type="InterPro" id="IPR041373">
    <property type="entry name" value="RT_RNaseH"/>
</dbReference>
<dbReference type="Pfam" id="PF17917">
    <property type="entry name" value="RT_RNaseH"/>
    <property type="match status" value="1"/>
</dbReference>
<dbReference type="Gene3D" id="3.10.10.10">
    <property type="entry name" value="HIV Type 1 Reverse Transcriptase, subunit A, domain 1"/>
    <property type="match status" value="1"/>
</dbReference>
<evidence type="ECO:0000256" key="5">
    <source>
        <dbReference type="ARBA" id="ARBA00022750"/>
    </source>
</evidence>
<dbReference type="Pfam" id="PF00078">
    <property type="entry name" value="RVT_1"/>
    <property type="match status" value="1"/>
</dbReference>
<dbReference type="InterPro" id="IPR043128">
    <property type="entry name" value="Rev_trsase/Diguanyl_cyclase"/>
</dbReference>
<feature type="domain" description="Reverse transcriptase" evidence="9">
    <location>
        <begin position="184"/>
        <end position="288"/>
    </location>
</feature>
<keyword evidence="3" id="KW-0548">Nucleotidyltransferase</keyword>
<protein>
    <submittedName>
        <fullName evidence="11">Unnamed protein product</fullName>
    </submittedName>
</protein>
<evidence type="ECO:0000259" key="10">
    <source>
        <dbReference type="Pfam" id="PF17917"/>
    </source>
</evidence>
<evidence type="ECO:0000256" key="8">
    <source>
        <dbReference type="ARBA" id="ARBA00022918"/>
    </source>
</evidence>
<proteinExistence type="predicted"/>
<keyword evidence="4" id="KW-0540">Nuclease</keyword>
<dbReference type="GO" id="GO:0004519">
    <property type="term" value="F:endonuclease activity"/>
    <property type="evidence" value="ECO:0007669"/>
    <property type="project" value="UniProtKB-KW"/>
</dbReference>
<dbReference type="EMBL" id="BSXT01018967">
    <property type="protein sequence ID" value="GMG16937.1"/>
    <property type="molecule type" value="Genomic_DNA"/>
</dbReference>
<keyword evidence="12" id="KW-1185">Reference proteome</keyword>
<comment type="caution">
    <text evidence="11">The sequence shown here is derived from an EMBL/GenBank/DDBJ whole genome shotgun (WGS) entry which is preliminary data.</text>
</comment>
<dbReference type="Gene3D" id="3.30.70.270">
    <property type="match status" value="1"/>
</dbReference>
<dbReference type="SUPFAM" id="SSF56672">
    <property type="entry name" value="DNA/RNA polymerases"/>
    <property type="match status" value="1"/>
</dbReference>
<keyword evidence="6" id="KW-0255">Endonuclease</keyword>
<dbReference type="PANTHER" id="PTHR33064:SF37">
    <property type="entry name" value="RIBONUCLEASE H"/>
    <property type="match status" value="1"/>
</dbReference>
<dbReference type="GO" id="GO:0003964">
    <property type="term" value="F:RNA-directed DNA polymerase activity"/>
    <property type="evidence" value="ECO:0007669"/>
    <property type="project" value="UniProtKB-KW"/>
</dbReference>
<accession>A0A9W6YP86</accession>
<dbReference type="InterPro" id="IPR051320">
    <property type="entry name" value="Viral_Replic_Matur_Polypro"/>
</dbReference>
<keyword evidence="7" id="KW-0378">Hydrolase</keyword>
<evidence type="ECO:0000313" key="12">
    <source>
        <dbReference type="Proteomes" id="UP001165121"/>
    </source>
</evidence>
<gene>
    <name evidence="11" type="ORF">Pfra01_002995100</name>
</gene>
<name>A0A9W6YP86_9STRA</name>
<evidence type="ECO:0000256" key="1">
    <source>
        <dbReference type="ARBA" id="ARBA00022670"/>
    </source>
</evidence>
<dbReference type="InterPro" id="IPR043502">
    <property type="entry name" value="DNA/RNA_pol_sf"/>
</dbReference>
<dbReference type="AlphaFoldDB" id="A0A9W6YP86"/>
<evidence type="ECO:0000256" key="2">
    <source>
        <dbReference type="ARBA" id="ARBA00022679"/>
    </source>
</evidence>
<evidence type="ECO:0000313" key="11">
    <source>
        <dbReference type="EMBL" id="GMG16937.1"/>
    </source>
</evidence>
<organism evidence="11 12">
    <name type="scientific">Phytophthora fragariaefolia</name>
    <dbReference type="NCBI Taxonomy" id="1490495"/>
    <lineage>
        <taxon>Eukaryota</taxon>
        <taxon>Sar</taxon>
        <taxon>Stramenopiles</taxon>
        <taxon>Oomycota</taxon>
        <taxon>Peronosporomycetes</taxon>
        <taxon>Peronosporales</taxon>
        <taxon>Peronosporaceae</taxon>
        <taxon>Phytophthora</taxon>
    </lineage>
</organism>
<evidence type="ECO:0000256" key="6">
    <source>
        <dbReference type="ARBA" id="ARBA00022759"/>
    </source>
</evidence>